<dbReference type="AlphaFoldDB" id="A0A0F2LTZ5"/>
<feature type="region of interest" description="Disordered" evidence="1">
    <location>
        <begin position="1"/>
        <end position="24"/>
    </location>
</feature>
<dbReference type="Proteomes" id="UP000033710">
    <property type="component" value="Unassembled WGS sequence"/>
</dbReference>
<comment type="caution">
    <text evidence="2">The sequence shown here is derived from an EMBL/GenBank/DDBJ whole genome shotgun (WGS) entry which is preliminary data.</text>
</comment>
<dbReference type="RefSeq" id="XP_016583015.1">
    <property type="nucleotide sequence ID" value="XM_016732437.1"/>
</dbReference>
<proteinExistence type="predicted"/>
<organism evidence="2 3">
    <name type="scientific">Sporothrix schenckii 1099-18</name>
    <dbReference type="NCBI Taxonomy" id="1397361"/>
    <lineage>
        <taxon>Eukaryota</taxon>
        <taxon>Fungi</taxon>
        <taxon>Dikarya</taxon>
        <taxon>Ascomycota</taxon>
        <taxon>Pezizomycotina</taxon>
        <taxon>Sordariomycetes</taxon>
        <taxon>Sordariomycetidae</taxon>
        <taxon>Ophiostomatales</taxon>
        <taxon>Ophiostomataceae</taxon>
        <taxon>Sporothrix</taxon>
    </lineage>
</organism>
<accession>A0A0F2LTZ5</accession>
<reference evidence="2 3" key="1">
    <citation type="journal article" date="2014" name="BMC Genomics">
        <title>Comparative genomics of the major fungal agents of human and animal Sporotrichosis: Sporothrix schenckii and Sporothrix brasiliensis.</title>
        <authorList>
            <person name="Teixeira M.M."/>
            <person name="de Almeida L.G."/>
            <person name="Kubitschek-Barreira P."/>
            <person name="Alves F.L."/>
            <person name="Kioshima E.S."/>
            <person name="Abadio A.K."/>
            <person name="Fernandes L."/>
            <person name="Derengowski L.S."/>
            <person name="Ferreira K.S."/>
            <person name="Souza R.C."/>
            <person name="Ruiz J.C."/>
            <person name="de Andrade N.C."/>
            <person name="Paes H.C."/>
            <person name="Nicola A.M."/>
            <person name="Albuquerque P."/>
            <person name="Gerber A.L."/>
            <person name="Martins V.P."/>
            <person name="Peconick L.D."/>
            <person name="Neto A.V."/>
            <person name="Chaucanez C.B."/>
            <person name="Silva P.A."/>
            <person name="Cunha O.L."/>
            <person name="de Oliveira F.F."/>
            <person name="dos Santos T.C."/>
            <person name="Barros A.L."/>
            <person name="Soares M.A."/>
            <person name="de Oliveira L.M."/>
            <person name="Marini M.M."/>
            <person name="Villalobos-Duno H."/>
            <person name="Cunha M.M."/>
            <person name="de Hoog S."/>
            <person name="da Silveira J.F."/>
            <person name="Henrissat B."/>
            <person name="Nino-Vega G.A."/>
            <person name="Cisalpino P.S."/>
            <person name="Mora-Montes H.M."/>
            <person name="Almeida S.R."/>
            <person name="Stajich J.E."/>
            <person name="Lopes-Bezerra L.M."/>
            <person name="Vasconcelos A.T."/>
            <person name="Felipe M.S."/>
        </authorList>
    </citation>
    <scope>NUCLEOTIDE SEQUENCE [LARGE SCALE GENOMIC DNA]</scope>
    <source>
        <strain evidence="2 3">1099-18</strain>
    </source>
</reference>
<reference evidence="2 3" key="2">
    <citation type="journal article" date="2015" name="Eukaryot. Cell">
        <title>Asexual propagation of a virulent clone complex in a human and feline outbreak of sporotrichosis.</title>
        <authorList>
            <person name="Teixeira Mde M."/>
            <person name="Rodrigues A.M."/>
            <person name="Tsui C.K."/>
            <person name="de Almeida L.G."/>
            <person name="Van Diepeningen A.D."/>
            <person name="van den Ende B.G."/>
            <person name="Fernandes G.F."/>
            <person name="Kano R."/>
            <person name="Hamelin R.C."/>
            <person name="Lopes-Bezerra L.M."/>
            <person name="Vasconcelos A.T."/>
            <person name="de Hoog S."/>
            <person name="de Camargo Z.P."/>
            <person name="Felipe M.S."/>
        </authorList>
    </citation>
    <scope>NUCLEOTIDE SEQUENCE [LARGE SCALE GENOMIC DNA]</scope>
    <source>
        <strain evidence="2 3">1099-18</strain>
    </source>
</reference>
<gene>
    <name evidence="2" type="ORF">SPSK_05696</name>
</gene>
<sequence>MYSVNTGRAVPDRIASGSNEGSTSGAFLPVHKLPLCQKEALKACQDSRRVVDKGGRHIDVEQAAVAADGGLVHLALAVAGARRLIHHLG</sequence>
<name>A0A0F2LTZ5_SPOSC</name>
<dbReference type="KEGG" id="ssck:SPSK_05696"/>
<dbReference type="GeneID" id="27667714"/>
<evidence type="ECO:0000313" key="2">
    <source>
        <dbReference type="EMBL" id="KJR80339.1"/>
    </source>
</evidence>
<dbReference type="EMBL" id="AXCR01000012">
    <property type="protein sequence ID" value="KJR80339.1"/>
    <property type="molecule type" value="Genomic_DNA"/>
</dbReference>
<evidence type="ECO:0000256" key="1">
    <source>
        <dbReference type="SAM" id="MobiDB-lite"/>
    </source>
</evidence>
<evidence type="ECO:0000313" key="3">
    <source>
        <dbReference type="Proteomes" id="UP000033710"/>
    </source>
</evidence>
<dbReference type="VEuPathDB" id="FungiDB:SPSK_05696"/>
<protein>
    <submittedName>
        <fullName evidence="2">Uncharacterized protein</fullName>
    </submittedName>
</protein>